<dbReference type="EMBL" id="JANFXK010000023">
    <property type="protein sequence ID" value="MCQ4638244.1"/>
    <property type="molecule type" value="Genomic_DNA"/>
</dbReference>
<dbReference type="Pfam" id="PF00724">
    <property type="entry name" value="Oxidored_FMN"/>
    <property type="match status" value="1"/>
</dbReference>
<dbReference type="InterPro" id="IPR044152">
    <property type="entry name" value="YqjM-like"/>
</dbReference>
<comment type="caution">
    <text evidence="7">The sequence shown here is derived from an EMBL/GenBank/DDBJ whole genome shotgun (WGS) entry which is preliminary data.</text>
</comment>
<evidence type="ECO:0000256" key="2">
    <source>
        <dbReference type="ARBA" id="ARBA00022630"/>
    </source>
</evidence>
<evidence type="ECO:0000256" key="5">
    <source>
        <dbReference type="ARBA" id="ARBA00023002"/>
    </source>
</evidence>
<dbReference type="InterPro" id="IPR001155">
    <property type="entry name" value="OxRdtase_FMN_N"/>
</dbReference>
<dbReference type="RefSeq" id="WP_256133439.1">
    <property type="nucleotide sequence ID" value="NZ_JANFXK010000023.1"/>
</dbReference>
<dbReference type="NCBIfam" id="NF010047">
    <property type="entry name" value="PRK13523.1"/>
    <property type="match status" value="1"/>
</dbReference>
<keyword evidence="2" id="KW-0285">Flavoprotein</keyword>
<keyword evidence="3" id="KW-0288">FMN</keyword>
<evidence type="ECO:0000256" key="4">
    <source>
        <dbReference type="ARBA" id="ARBA00022857"/>
    </source>
</evidence>
<feature type="domain" description="NADH:flavin oxidoreductase/NADH oxidase N-terminal" evidence="6">
    <location>
        <begin position="3"/>
        <end position="323"/>
    </location>
</feature>
<dbReference type="GO" id="GO:0003959">
    <property type="term" value="F:NADPH dehydrogenase activity"/>
    <property type="evidence" value="ECO:0007669"/>
    <property type="project" value="UniProtKB-EC"/>
</dbReference>
<evidence type="ECO:0000259" key="6">
    <source>
        <dbReference type="Pfam" id="PF00724"/>
    </source>
</evidence>
<organism evidence="7 8">
    <name type="scientific">Anaerovorax odorimutans</name>
    <dbReference type="NCBI Taxonomy" id="109327"/>
    <lineage>
        <taxon>Bacteria</taxon>
        <taxon>Bacillati</taxon>
        <taxon>Bacillota</taxon>
        <taxon>Clostridia</taxon>
        <taxon>Peptostreptococcales</taxon>
        <taxon>Anaerovoracaceae</taxon>
        <taxon>Anaerovorax</taxon>
    </lineage>
</organism>
<dbReference type="InterPro" id="IPR013785">
    <property type="entry name" value="Aldolase_TIM"/>
</dbReference>
<gene>
    <name evidence="7" type="primary">namA</name>
    <name evidence="7" type="ORF">NE619_16035</name>
</gene>
<keyword evidence="5 7" id="KW-0560">Oxidoreductase</keyword>
<accession>A0ABT1RSY9</accession>
<dbReference type="Proteomes" id="UP001524502">
    <property type="component" value="Unassembled WGS sequence"/>
</dbReference>
<comment type="cofactor">
    <cofactor evidence="1">
        <name>FMN</name>
        <dbReference type="ChEBI" id="CHEBI:58210"/>
    </cofactor>
</comment>
<dbReference type="PANTHER" id="PTHR43303">
    <property type="entry name" value="NADPH DEHYDROGENASE C23G7.10C-RELATED"/>
    <property type="match status" value="1"/>
</dbReference>
<evidence type="ECO:0000313" key="8">
    <source>
        <dbReference type="Proteomes" id="UP001524502"/>
    </source>
</evidence>
<keyword evidence="8" id="KW-1185">Reference proteome</keyword>
<dbReference type="SUPFAM" id="SSF51395">
    <property type="entry name" value="FMN-linked oxidoreductases"/>
    <property type="match status" value="1"/>
</dbReference>
<protein>
    <submittedName>
        <fullName evidence="7">NADPH dehydrogenase NamA</fullName>
        <ecNumber evidence="7">1.6.99.1</ecNumber>
    </submittedName>
</protein>
<dbReference type="CDD" id="cd02932">
    <property type="entry name" value="OYE_YqiM_FMN"/>
    <property type="match status" value="1"/>
</dbReference>
<evidence type="ECO:0000256" key="1">
    <source>
        <dbReference type="ARBA" id="ARBA00001917"/>
    </source>
</evidence>
<evidence type="ECO:0000313" key="7">
    <source>
        <dbReference type="EMBL" id="MCQ4638244.1"/>
    </source>
</evidence>
<keyword evidence="4" id="KW-0521">NADP</keyword>
<proteinExistence type="predicted"/>
<evidence type="ECO:0000256" key="3">
    <source>
        <dbReference type="ARBA" id="ARBA00022643"/>
    </source>
</evidence>
<dbReference type="Gene3D" id="3.20.20.70">
    <property type="entry name" value="Aldolase class I"/>
    <property type="match status" value="1"/>
</dbReference>
<name>A0ABT1RSY9_9FIRM</name>
<dbReference type="PANTHER" id="PTHR43303:SF4">
    <property type="entry name" value="NADPH DEHYDROGENASE C23G7.10C-RELATED"/>
    <property type="match status" value="1"/>
</dbReference>
<reference evidence="7 8" key="1">
    <citation type="submission" date="2022-06" db="EMBL/GenBank/DDBJ databases">
        <title>Isolation of gut microbiota from human fecal samples.</title>
        <authorList>
            <person name="Pamer E.G."/>
            <person name="Barat B."/>
            <person name="Waligurski E."/>
            <person name="Medina S."/>
            <person name="Paddock L."/>
            <person name="Mostad J."/>
        </authorList>
    </citation>
    <scope>NUCLEOTIDE SEQUENCE [LARGE SCALE GENOMIC DNA]</scope>
    <source>
        <strain evidence="7 8">SL.3.17</strain>
    </source>
</reference>
<sequence length="340" mass="37098">MSKLFQEFKLKNLTLKNRIVMPPMCMYCAGEDGMVTQWHVIHYGTRAVGGAGLLLVEATGVCPEGRISSEDLGLWNDDQIEGMKRLVEAVHDNGARIGIQLNHAGRKCTAEGMDIEAPSPIPFDDESATPREMTASDIDETVEQFRQAAARAEQAGFDLIEIHGAHGYLLSEFLSPLTNKRDDQYGGSAENRVRFLGRVVDAVKTVWPEEKPLQVRVSAEDYEEGGNRAEDLGEMLNLIKGKGIDIVNVSTGGVVSAAPKAVKGYQIPHGEVVKTMTGLPVIAGGLVTEAQEAEEIIASGKADLVYIGRELLRSPYWPLKAAGELGADIPWPKQYERAKR</sequence>
<dbReference type="EC" id="1.6.99.1" evidence="7"/>